<comment type="caution">
    <text evidence="10">The sequence shown here is derived from an EMBL/GenBank/DDBJ whole genome shotgun (WGS) entry which is preliminary data.</text>
</comment>
<dbReference type="GeneID" id="70295403"/>
<feature type="compositionally biased region" description="Acidic residues" evidence="8">
    <location>
        <begin position="1156"/>
        <end position="1165"/>
    </location>
</feature>
<name>A0A9P8CY96_9HYPO</name>
<feature type="compositionally biased region" description="Low complexity" evidence="8">
    <location>
        <begin position="280"/>
        <end position="292"/>
    </location>
</feature>
<dbReference type="GO" id="GO:0007059">
    <property type="term" value="P:chromosome segregation"/>
    <property type="evidence" value="ECO:0007669"/>
    <property type="project" value="UniProtKB-KW"/>
</dbReference>
<feature type="compositionally biased region" description="Basic and acidic residues" evidence="8">
    <location>
        <begin position="655"/>
        <end position="708"/>
    </location>
</feature>
<feature type="compositionally biased region" description="Acidic residues" evidence="8">
    <location>
        <begin position="444"/>
        <end position="454"/>
    </location>
</feature>
<sequence>MAMRGPRLQVGSTAWVAEERSCAKQIVESEVEEFSFSARNELDWLNEHMAGIFDENQLNIAETFKTPGKLRGKTPRTARKPIASEARQPLSDVFASTPNGSTNRFAQELSRMQSPKTTAAIESASPSPVKAVVAKDPIAKPTGGPSQDSGYFGSQATYVGSFAGDDELAATQFSSPELPGSTGVHSVRQSNGPIVIHNNLPTQPTDAAGDAQSAGAAADAVAREPSSRHAVAMVESGDARGPAEDVAPDAPSVPESTSSPQFPTKEPSEHGEEEIDSPFASDDAQSKSDASSPLQPVVRKSSIHFASLPAREPMTGGKATGARTSRLSHLDHNRRSHFGRQADDKTAGHHTQSGTEEVGDHREPMEIDDQGSADKPSTVLNHNKTYTQRLQDQINRLGKSQPRPSKSVHSVQVPDVTGPPPVEGPKSPSPKTKEPATTTPGAFPEDEDEEEDDWVSQPPPTAAAVAEQTQSPRPALPKSHTADVMEGIHDADYVGGAMLAPSTTEQEERAVSPQRKPATGLGHGKSASVSVAPMIAPDIAEQTLPLTKATSISNASIMDPSGSKSPAKTPSRGFRDSPLKQVKNKLSSILKSSRGLLASSAALSAESKTSMLSPSTTRLAAHAGASASTLSLASKNQGDSEDVGKGAPVARRTRASTEREKEEKRVEKETKRMEEQELKLEKAREKERVKARVFSKEQERVISMEQQKEQQLPPPTAAKESSKATRSSPRKAQRPVEMSDLPDDHDIDMADAAPAAPPASSTKTAAPSQIARKEIKRPTKPTRDAQPKPKQAPTVIRVNTGSQQPLYQATAQSSIAVPETPVTTQLGSKASKASLQRQTSVQNLKGASSAPRPKALDLAAKKKEQDEREAQRRREAKAEVERKRAIALEEQRKQEQRRQEAERQKQKSREQAAAHAEAKQSAHRQAMIEKAKQTRAPPPAVRSQPNGPPSHGHLSQDRSVVAGQPSRPPSRMGSEIGRPMSTAPAAKPGLKRTMGPNDDAQNQARRPPSRGGQSYQMKEAKRRRTSQDHDELDNEPLPNIRGPPVRPSAGLKMDMSKKSAFQTSYTSNQSGPARDLFKATVTSQHHGQAKLAHPRDMAQISKGAIPFAPNANPAGPSHKTPSHASGSYIAKSGVKPAQKSSPRFQNGEAIELPEINTDDEDESEDEARNTMMADWADSPNLRGALLRQETVDPSQIFGPPAPLNMEEVFNKSKDRWHKFRARTSSANWSGLDRLTEDDIRKDLAARDKIRRDGGWSYELSKDVV</sequence>
<feature type="region of interest" description="Disordered" evidence="8">
    <location>
        <begin position="551"/>
        <end position="580"/>
    </location>
</feature>
<dbReference type="OrthoDB" id="6123at2759"/>
<keyword evidence="6" id="KW-0206">Cytoskeleton</keyword>
<protein>
    <submittedName>
        <fullName evidence="10">Inner centromere protein</fullName>
    </submittedName>
</protein>
<comment type="subcellular location">
    <subcellularLocation>
        <location evidence="2">Cytoplasm</location>
        <location evidence="2">Cytoskeleton</location>
        <location evidence="2">Spindle</location>
    </subcellularLocation>
    <subcellularLocation>
        <location evidence="1">Nucleus</location>
    </subcellularLocation>
</comment>
<evidence type="ECO:0000256" key="6">
    <source>
        <dbReference type="ARBA" id="ARBA00023212"/>
    </source>
</evidence>
<feature type="compositionally biased region" description="Polar residues" evidence="8">
    <location>
        <begin position="378"/>
        <end position="394"/>
    </location>
</feature>
<feature type="compositionally biased region" description="Polar residues" evidence="8">
    <location>
        <begin position="551"/>
        <end position="568"/>
    </location>
</feature>
<keyword evidence="4" id="KW-0963">Cytoplasm</keyword>
<evidence type="ECO:0000256" key="7">
    <source>
        <dbReference type="ARBA" id="ARBA00023242"/>
    </source>
</evidence>
<evidence type="ECO:0000259" key="9">
    <source>
        <dbReference type="Pfam" id="PF03941"/>
    </source>
</evidence>
<dbReference type="PANTHER" id="PTHR13142">
    <property type="entry name" value="INNER CENTROMERE PROTEIN"/>
    <property type="match status" value="1"/>
</dbReference>
<keyword evidence="7" id="KW-0539">Nucleus</keyword>
<evidence type="ECO:0000256" key="4">
    <source>
        <dbReference type="ARBA" id="ARBA00022490"/>
    </source>
</evidence>
<dbReference type="Pfam" id="PF03941">
    <property type="entry name" value="INCENP_ARK-bind"/>
    <property type="match status" value="1"/>
</dbReference>
<evidence type="ECO:0000313" key="10">
    <source>
        <dbReference type="EMBL" id="KAG9259276.1"/>
    </source>
</evidence>
<feature type="compositionally biased region" description="Polar residues" evidence="8">
    <location>
        <begin position="797"/>
        <end position="846"/>
    </location>
</feature>
<dbReference type="RefSeq" id="XP_046123200.1">
    <property type="nucleotide sequence ID" value="XM_046264500.1"/>
</dbReference>
<organism evidence="10 11">
    <name type="scientific">Emericellopsis atlantica</name>
    <dbReference type="NCBI Taxonomy" id="2614577"/>
    <lineage>
        <taxon>Eukaryota</taxon>
        <taxon>Fungi</taxon>
        <taxon>Dikarya</taxon>
        <taxon>Ascomycota</taxon>
        <taxon>Pezizomycotina</taxon>
        <taxon>Sordariomycetes</taxon>
        <taxon>Hypocreomycetidae</taxon>
        <taxon>Hypocreales</taxon>
        <taxon>Bionectriaceae</taxon>
        <taxon>Emericellopsis</taxon>
    </lineage>
</organism>
<feature type="compositionally biased region" description="Low complexity" evidence="8">
    <location>
        <begin position="750"/>
        <end position="768"/>
    </location>
</feature>
<dbReference type="EMBL" id="MU251242">
    <property type="protein sequence ID" value="KAG9259276.1"/>
    <property type="molecule type" value="Genomic_DNA"/>
</dbReference>
<feature type="domain" description="Inner centromere protein ARK-binding" evidence="9">
    <location>
        <begin position="1154"/>
        <end position="1209"/>
    </location>
</feature>
<feature type="region of interest" description="Disordered" evidence="8">
    <location>
        <begin position="199"/>
        <end position="528"/>
    </location>
</feature>
<dbReference type="InterPro" id="IPR005635">
    <property type="entry name" value="Inner_centromere_prot_ARK-bd"/>
</dbReference>
<feature type="compositionally biased region" description="Polar residues" evidence="8">
    <location>
        <begin position="1059"/>
        <end position="1071"/>
    </location>
</feature>
<evidence type="ECO:0000256" key="2">
    <source>
        <dbReference type="ARBA" id="ARBA00004186"/>
    </source>
</evidence>
<evidence type="ECO:0000256" key="1">
    <source>
        <dbReference type="ARBA" id="ARBA00004123"/>
    </source>
</evidence>
<accession>A0A9P8CY96</accession>
<dbReference type="GO" id="GO:0005634">
    <property type="term" value="C:nucleus"/>
    <property type="evidence" value="ECO:0007669"/>
    <property type="project" value="UniProtKB-SubCell"/>
</dbReference>
<dbReference type="PANTHER" id="PTHR13142:SF1">
    <property type="entry name" value="INNER CENTROMERE PROTEIN"/>
    <property type="match status" value="1"/>
</dbReference>
<feature type="compositionally biased region" description="Low complexity" evidence="8">
    <location>
        <begin position="622"/>
        <end position="634"/>
    </location>
</feature>
<evidence type="ECO:0000256" key="8">
    <source>
        <dbReference type="SAM" id="MobiDB-lite"/>
    </source>
</evidence>
<dbReference type="GO" id="GO:0005819">
    <property type="term" value="C:spindle"/>
    <property type="evidence" value="ECO:0007669"/>
    <property type="project" value="UniProtKB-SubCell"/>
</dbReference>
<gene>
    <name evidence="10" type="ORF">F5Z01DRAFT_669994</name>
</gene>
<feature type="region of interest" description="Disordered" evidence="8">
    <location>
        <begin position="622"/>
        <end position="1167"/>
    </location>
</feature>
<evidence type="ECO:0000313" key="11">
    <source>
        <dbReference type="Proteomes" id="UP000887229"/>
    </source>
</evidence>
<feature type="compositionally biased region" description="Basic and acidic residues" evidence="8">
    <location>
        <begin position="480"/>
        <end position="492"/>
    </location>
</feature>
<reference evidence="10" key="1">
    <citation type="journal article" date="2021" name="IMA Fungus">
        <title>Genomic characterization of three marine fungi, including Emericellopsis atlantica sp. nov. with signatures of a generalist lifestyle and marine biomass degradation.</title>
        <authorList>
            <person name="Hagestad O.C."/>
            <person name="Hou L."/>
            <person name="Andersen J.H."/>
            <person name="Hansen E.H."/>
            <person name="Altermark B."/>
            <person name="Li C."/>
            <person name="Kuhnert E."/>
            <person name="Cox R.J."/>
            <person name="Crous P.W."/>
            <person name="Spatafora J.W."/>
            <person name="Lail K."/>
            <person name="Amirebrahimi M."/>
            <person name="Lipzen A."/>
            <person name="Pangilinan J."/>
            <person name="Andreopoulos W."/>
            <person name="Hayes R.D."/>
            <person name="Ng V."/>
            <person name="Grigoriev I.V."/>
            <person name="Jackson S.A."/>
            <person name="Sutton T.D.S."/>
            <person name="Dobson A.D.W."/>
            <person name="Rama T."/>
        </authorList>
    </citation>
    <scope>NUCLEOTIDE SEQUENCE</scope>
    <source>
        <strain evidence="10">TS7</strain>
    </source>
</reference>
<feature type="compositionally biased region" description="Low complexity" evidence="8">
    <location>
        <begin position="206"/>
        <end position="220"/>
    </location>
</feature>
<dbReference type="AlphaFoldDB" id="A0A9P8CY96"/>
<keyword evidence="5" id="KW-0159">Chromosome partition</keyword>
<keyword evidence="11" id="KW-1185">Reference proteome</keyword>
<dbReference type="Proteomes" id="UP000887229">
    <property type="component" value="Unassembled WGS sequence"/>
</dbReference>
<feature type="compositionally biased region" description="Basic and acidic residues" evidence="8">
    <location>
        <begin position="859"/>
        <end position="932"/>
    </location>
</feature>
<evidence type="ECO:0000256" key="5">
    <source>
        <dbReference type="ARBA" id="ARBA00022829"/>
    </source>
</evidence>
<proteinExistence type="inferred from homology"/>
<evidence type="ECO:0000256" key="3">
    <source>
        <dbReference type="ARBA" id="ARBA00010042"/>
    </source>
</evidence>
<feature type="compositionally biased region" description="Basic and acidic residues" evidence="8">
    <location>
        <begin position="771"/>
        <end position="787"/>
    </location>
</feature>
<feature type="region of interest" description="Disordered" evidence="8">
    <location>
        <begin position="67"/>
        <end position="86"/>
    </location>
</feature>
<comment type="similarity">
    <text evidence="3">Belongs to the INCENP family.</text>
</comment>
<feature type="compositionally biased region" description="Basic residues" evidence="8">
    <location>
        <begin position="68"/>
        <end position="79"/>
    </location>
</feature>